<evidence type="ECO:0000256" key="1">
    <source>
        <dbReference type="SAM" id="Coils"/>
    </source>
</evidence>
<dbReference type="RefSeq" id="WP_206050496.1">
    <property type="nucleotide sequence ID" value="NZ_QGGI01000003.1"/>
</dbReference>
<dbReference type="Pfam" id="PF04230">
    <property type="entry name" value="PS_pyruv_trans"/>
    <property type="match status" value="1"/>
</dbReference>
<evidence type="ECO:0000313" key="4">
    <source>
        <dbReference type="Proteomes" id="UP000245921"/>
    </source>
</evidence>
<sequence length="439" mass="50632">MRILIIGQTTLHWGRMEFGNIGNYYIIEPFIRELHKTFENSEIKTTLQMSKRFCKDEKVESLPIDLYYGFNKSNNLELAKYELTLVEDYLKNGKFQEITPYIKEVLESDIVIDFSGDIWGDNANFLGKDRFEVGLYKDLIAQKLKPTYMIAGSPGPFKDIKTKDLAKKVYEGFDLVTNREPISSDIIKREGFNTNNTSDLACPAFLFEPINIEKAKEKEEVKNIFDKSKLNIGFVICGWNFEQGPFDKWPRDDKDYITFAKSIEHIANKYDVNIILMSHSNGFPIPPKKFKLQHGRDYPIIKQLEKILKDRGTAKNIQTIDGVYDAWTTKGIIGNLDLMISGRVHAAVAALSQKIPTVIIDYGHEPKAHKLKGFAKVCEMENYVADPSKENDLIQKIEKLLDNKDKINQHLNFKIEEVKQMAKNNFYEIKEHLKRIGVL</sequence>
<protein>
    <submittedName>
        <fullName evidence="3">Colanic acid/amylovoran biosynthesis protein</fullName>
    </submittedName>
</protein>
<feature type="coiled-coil region" evidence="1">
    <location>
        <begin position="390"/>
        <end position="417"/>
    </location>
</feature>
<evidence type="ECO:0000313" key="3">
    <source>
        <dbReference type="EMBL" id="PWJ95853.1"/>
    </source>
</evidence>
<evidence type="ECO:0000259" key="2">
    <source>
        <dbReference type="Pfam" id="PF04230"/>
    </source>
</evidence>
<gene>
    <name evidence="3" type="ORF">C7380_10330</name>
</gene>
<name>A0AA45HJ68_9BACT</name>
<dbReference type="InterPro" id="IPR007345">
    <property type="entry name" value="Polysacch_pyruvyl_Trfase"/>
</dbReference>
<accession>A0AA45HJ68</accession>
<dbReference type="PANTHER" id="PTHR36836">
    <property type="entry name" value="COLANIC ACID BIOSYNTHESIS PROTEIN WCAK"/>
    <property type="match status" value="1"/>
</dbReference>
<organism evidence="3 4">
    <name type="scientific">Oceanotoga teriensis</name>
    <dbReference type="NCBI Taxonomy" id="515440"/>
    <lineage>
        <taxon>Bacteria</taxon>
        <taxon>Thermotogati</taxon>
        <taxon>Thermotogota</taxon>
        <taxon>Thermotogae</taxon>
        <taxon>Petrotogales</taxon>
        <taxon>Petrotogaceae</taxon>
        <taxon>Oceanotoga</taxon>
    </lineage>
</organism>
<keyword evidence="4" id="KW-1185">Reference proteome</keyword>
<keyword evidence="1" id="KW-0175">Coiled coil</keyword>
<comment type="caution">
    <text evidence="3">The sequence shown here is derived from an EMBL/GenBank/DDBJ whole genome shotgun (WGS) entry which is preliminary data.</text>
</comment>
<dbReference type="PANTHER" id="PTHR36836:SF1">
    <property type="entry name" value="COLANIC ACID BIOSYNTHESIS PROTEIN WCAK"/>
    <property type="match status" value="1"/>
</dbReference>
<dbReference type="Proteomes" id="UP000245921">
    <property type="component" value="Unassembled WGS sequence"/>
</dbReference>
<dbReference type="AlphaFoldDB" id="A0AA45HJ68"/>
<feature type="domain" description="Polysaccharide pyruvyl transferase" evidence="2">
    <location>
        <begin position="20"/>
        <end position="364"/>
    </location>
</feature>
<dbReference type="EMBL" id="QGGI01000003">
    <property type="protein sequence ID" value="PWJ95853.1"/>
    <property type="molecule type" value="Genomic_DNA"/>
</dbReference>
<reference evidence="3 4" key="1">
    <citation type="submission" date="2018-05" db="EMBL/GenBank/DDBJ databases">
        <title>Genomic Encyclopedia of Type Strains, Phase IV (KMG-IV): sequencing the most valuable type-strain genomes for metagenomic binning, comparative biology and taxonomic classification.</title>
        <authorList>
            <person name="Goeker M."/>
        </authorList>
    </citation>
    <scope>NUCLEOTIDE SEQUENCE [LARGE SCALE GENOMIC DNA]</scope>
    <source>
        <strain evidence="3 4">DSM 24906</strain>
    </source>
</reference>
<proteinExistence type="predicted"/>